<keyword evidence="2" id="KW-0732">Signal</keyword>
<dbReference type="RefSeq" id="XP_007412277.1">
    <property type="nucleotide sequence ID" value="XM_007412215.1"/>
</dbReference>
<evidence type="ECO:0000256" key="2">
    <source>
        <dbReference type="SAM" id="SignalP"/>
    </source>
</evidence>
<evidence type="ECO:0008006" key="5">
    <source>
        <dbReference type="Google" id="ProtNLM"/>
    </source>
</evidence>
<sequence length="185" mass="19671">MTTNKSLCVLVLTSLPVVRSGGHPSPSAASSAARSQPSSRKPVLSGQISETNSISSSINPFGTPTSLTPTHSEAVASHGVEPHTSPSRASSSFLPRFGTSSQRSRTPDTDGDSIGNRRGLKQMTPVSPRPLKFNKTKSPEAPTPLINRLISSPLCSTNKKRPSTSSCLQQQQQPLPLHLNQQKCH</sequence>
<evidence type="ECO:0000313" key="3">
    <source>
        <dbReference type="EMBL" id="EGG04486.1"/>
    </source>
</evidence>
<name>F4RT61_MELLP</name>
<feature type="signal peptide" evidence="2">
    <location>
        <begin position="1"/>
        <end position="20"/>
    </location>
</feature>
<feature type="chain" id="PRO_5003317939" description="Secreted protein" evidence="2">
    <location>
        <begin position="21"/>
        <end position="185"/>
    </location>
</feature>
<evidence type="ECO:0000256" key="1">
    <source>
        <dbReference type="SAM" id="MobiDB-lite"/>
    </source>
</evidence>
<dbReference type="GeneID" id="18930331"/>
<feature type="compositionally biased region" description="Low complexity" evidence="1">
    <location>
        <begin position="24"/>
        <end position="58"/>
    </location>
</feature>
<feature type="compositionally biased region" description="Polar residues" evidence="1">
    <location>
        <begin position="149"/>
        <end position="167"/>
    </location>
</feature>
<accession>F4RT61</accession>
<reference evidence="4" key="1">
    <citation type="journal article" date="2011" name="Proc. Natl. Acad. Sci. U.S.A.">
        <title>Obligate biotrophy features unraveled by the genomic analysis of rust fungi.</title>
        <authorList>
            <person name="Duplessis S."/>
            <person name="Cuomo C.A."/>
            <person name="Lin Y.-C."/>
            <person name="Aerts A."/>
            <person name="Tisserant E."/>
            <person name="Veneault-Fourrey C."/>
            <person name="Joly D.L."/>
            <person name="Hacquard S."/>
            <person name="Amselem J."/>
            <person name="Cantarel B.L."/>
            <person name="Chiu R."/>
            <person name="Coutinho P.M."/>
            <person name="Feau N."/>
            <person name="Field M."/>
            <person name="Frey P."/>
            <person name="Gelhaye E."/>
            <person name="Goldberg J."/>
            <person name="Grabherr M.G."/>
            <person name="Kodira C.D."/>
            <person name="Kohler A."/>
            <person name="Kuees U."/>
            <person name="Lindquist E.A."/>
            <person name="Lucas S.M."/>
            <person name="Mago R."/>
            <person name="Mauceli E."/>
            <person name="Morin E."/>
            <person name="Murat C."/>
            <person name="Pangilinan J.L."/>
            <person name="Park R."/>
            <person name="Pearson M."/>
            <person name="Quesneville H."/>
            <person name="Rouhier N."/>
            <person name="Sakthikumar S."/>
            <person name="Salamov A.A."/>
            <person name="Schmutz J."/>
            <person name="Selles B."/>
            <person name="Shapiro H."/>
            <person name="Tanguay P."/>
            <person name="Tuskan G.A."/>
            <person name="Henrissat B."/>
            <person name="Van de Peer Y."/>
            <person name="Rouze P."/>
            <person name="Ellis J.G."/>
            <person name="Dodds P.N."/>
            <person name="Schein J.E."/>
            <person name="Zhong S."/>
            <person name="Hamelin R.C."/>
            <person name="Grigoriev I.V."/>
            <person name="Szabo L.J."/>
            <person name="Martin F."/>
        </authorList>
    </citation>
    <scope>NUCLEOTIDE SEQUENCE [LARGE SCALE GENOMIC DNA]</scope>
    <source>
        <strain evidence="4">98AG31 / pathotype 3-4-7</strain>
    </source>
</reference>
<dbReference type="VEuPathDB" id="FungiDB:MELLADRAFT_64886"/>
<dbReference type="KEGG" id="mlr:MELLADRAFT_64886"/>
<proteinExistence type="predicted"/>
<keyword evidence="4" id="KW-1185">Reference proteome</keyword>
<feature type="compositionally biased region" description="Low complexity" evidence="1">
    <location>
        <begin position="168"/>
        <end position="185"/>
    </location>
</feature>
<protein>
    <recommendedName>
        <fullName evidence="5">Secreted protein</fullName>
    </recommendedName>
</protein>
<feature type="region of interest" description="Disordered" evidence="1">
    <location>
        <begin position="17"/>
        <end position="185"/>
    </location>
</feature>
<feature type="compositionally biased region" description="Polar residues" evidence="1">
    <location>
        <begin position="84"/>
        <end position="104"/>
    </location>
</feature>
<organism evidence="4">
    <name type="scientific">Melampsora larici-populina (strain 98AG31 / pathotype 3-4-7)</name>
    <name type="common">Poplar leaf rust fungus</name>
    <dbReference type="NCBI Taxonomy" id="747676"/>
    <lineage>
        <taxon>Eukaryota</taxon>
        <taxon>Fungi</taxon>
        <taxon>Dikarya</taxon>
        <taxon>Basidiomycota</taxon>
        <taxon>Pucciniomycotina</taxon>
        <taxon>Pucciniomycetes</taxon>
        <taxon>Pucciniales</taxon>
        <taxon>Melampsoraceae</taxon>
        <taxon>Melampsora</taxon>
    </lineage>
</organism>
<dbReference type="AlphaFoldDB" id="F4RT61"/>
<dbReference type="EMBL" id="GL883118">
    <property type="protein sequence ID" value="EGG04486.1"/>
    <property type="molecule type" value="Genomic_DNA"/>
</dbReference>
<feature type="compositionally biased region" description="Polar residues" evidence="1">
    <location>
        <begin position="59"/>
        <end position="71"/>
    </location>
</feature>
<gene>
    <name evidence="3" type="ORF">MELLADRAFT_64886</name>
</gene>
<dbReference type="Proteomes" id="UP000001072">
    <property type="component" value="Unassembled WGS sequence"/>
</dbReference>
<dbReference type="HOGENOM" id="CLU_1461632_0_0_1"/>
<dbReference type="InParanoid" id="F4RT61"/>
<evidence type="ECO:0000313" key="4">
    <source>
        <dbReference type="Proteomes" id="UP000001072"/>
    </source>
</evidence>